<organism evidence="2 3">
    <name type="scientific">Staphylococcus canis</name>
    <dbReference type="NCBI Taxonomy" id="2724942"/>
    <lineage>
        <taxon>Bacteria</taxon>
        <taxon>Bacillati</taxon>
        <taxon>Bacillota</taxon>
        <taxon>Bacilli</taxon>
        <taxon>Bacillales</taxon>
        <taxon>Staphylococcaceae</taxon>
        <taxon>Staphylococcus</taxon>
    </lineage>
</organism>
<dbReference type="InterPro" id="IPR049722">
    <property type="entry name" value="Prli42-like"/>
</dbReference>
<evidence type="ECO:0000256" key="1">
    <source>
        <dbReference type="SAM" id="Phobius"/>
    </source>
</evidence>
<evidence type="ECO:0000313" key="3">
    <source>
        <dbReference type="Proteomes" id="UP000751852"/>
    </source>
</evidence>
<sequence>MKLQNKGLRKVLLIIMLLAIIISLLLTGVAPLMNT</sequence>
<dbReference type="EMBL" id="JABANU010000015">
    <property type="protein sequence ID" value="MBI5975325.1"/>
    <property type="molecule type" value="Genomic_DNA"/>
</dbReference>
<keyword evidence="1" id="KW-0472">Membrane</keyword>
<proteinExistence type="predicted"/>
<comment type="caution">
    <text evidence="2">The sequence shown here is derived from an EMBL/GenBank/DDBJ whole genome shotgun (WGS) entry which is preliminary data.</text>
</comment>
<protein>
    <submittedName>
        <fullName evidence="2">Stressosome-associated protein Prli42</fullName>
    </submittedName>
</protein>
<evidence type="ECO:0000313" key="2">
    <source>
        <dbReference type="EMBL" id="MBI5975325.1"/>
    </source>
</evidence>
<dbReference type="NCBIfam" id="NF033880">
    <property type="entry name" value="Prli42"/>
    <property type="match status" value="1"/>
</dbReference>
<gene>
    <name evidence="2" type="primary">prli42</name>
    <name evidence="2" type="ORF">HHH54_06875</name>
</gene>
<feature type="transmembrane region" description="Helical" evidence="1">
    <location>
        <begin position="12"/>
        <end position="33"/>
    </location>
</feature>
<keyword evidence="3" id="KW-1185">Reference proteome</keyword>
<reference evidence="2 3" key="1">
    <citation type="submission" date="2020-04" db="EMBL/GenBank/DDBJ databases">
        <title>Staphylococcus species from domestic dog.</title>
        <authorList>
            <person name="Paterson G.K."/>
        </authorList>
    </citation>
    <scope>NUCLEOTIDE SEQUENCE [LARGE SCALE GENOMIC DNA]</scope>
    <source>
        <strain evidence="2 3">H16/1A</strain>
    </source>
</reference>
<keyword evidence="1" id="KW-1133">Transmembrane helix</keyword>
<keyword evidence="1" id="KW-0812">Transmembrane</keyword>
<dbReference type="Proteomes" id="UP000751852">
    <property type="component" value="Unassembled WGS sequence"/>
</dbReference>
<name>A0ABS0T9B2_9STAP</name>
<accession>A0ABS0T9B2</accession>